<organism evidence="1">
    <name type="scientific">marine metagenome</name>
    <dbReference type="NCBI Taxonomy" id="408172"/>
    <lineage>
        <taxon>unclassified sequences</taxon>
        <taxon>metagenomes</taxon>
        <taxon>ecological metagenomes</taxon>
    </lineage>
</organism>
<dbReference type="EMBL" id="UINC01099800">
    <property type="protein sequence ID" value="SVC59349.1"/>
    <property type="molecule type" value="Genomic_DNA"/>
</dbReference>
<gene>
    <name evidence="1" type="ORF">METZ01_LOCUS312203</name>
</gene>
<sequence length="350" mass="39763">MKKTKNIILCTFLMCSALLAQNTTILFLRDGSIIQGTITHEKPNKIFLKTDMGFVQIKPEDIIGREDLAKKGDLTYMSDQIEFVRRHVENLTGKTVSWKDSLQNNINNLYQIYKGIEILQQEFEADLLRLHTKDQEKSKQLLEVTHDIVEHEVDISLNRQNIGMVGDTISQINNGLEIAEDNLVKNINQTYVLSGSTANIMDDINDVSTEITNNKSQIDIMSGSVANLYREVQRVEKSFDYINRSIKENRGSIGLNQESINSNHSAIIELGNSMDKKLNALHDSLRVSQGELISTMELLWKQNKKAVNEVTDTFNDSLYSVNRDMKKIDTKTTDLGSDLELYISQLKESV</sequence>
<protein>
    <submittedName>
        <fullName evidence="1">Uncharacterized protein</fullName>
    </submittedName>
</protein>
<proteinExistence type="predicted"/>
<evidence type="ECO:0000313" key="1">
    <source>
        <dbReference type="EMBL" id="SVC59349.1"/>
    </source>
</evidence>
<dbReference type="AlphaFoldDB" id="A0A382NDV0"/>
<feature type="non-terminal residue" evidence="1">
    <location>
        <position position="350"/>
    </location>
</feature>
<accession>A0A382NDV0</accession>
<name>A0A382NDV0_9ZZZZ</name>
<reference evidence="1" key="1">
    <citation type="submission" date="2018-05" db="EMBL/GenBank/DDBJ databases">
        <authorList>
            <person name="Lanie J.A."/>
            <person name="Ng W.-L."/>
            <person name="Kazmierczak K.M."/>
            <person name="Andrzejewski T.M."/>
            <person name="Davidsen T.M."/>
            <person name="Wayne K.J."/>
            <person name="Tettelin H."/>
            <person name="Glass J.I."/>
            <person name="Rusch D."/>
            <person name="Podicherti R."/>
            <person name="Tsui H.-C.T."/>
            <person name="Winkler M.E."/>
        </authorList>
    </citation>
    <scope>NUCLEOTIDE SEQUENCE</scope>
</reference>